<organism evidence="2 3">
    <name type="scientific">Halobacillus mangrovi</name>
    <dbReference type="NCBI Taxonomy" id="402384"/>
    <lineage>
        <taxon>Bacteria</taxon>
        <taxon>Bacillati</taxon>
        <taxon>Bacillota</taxon>
        <taxon>Bacilli</taxon>
        <taxon>Bacillales</taxon>
        <taxon>Bacillaceae</taxon>
        <taxon>Halobacillus</taxon>
    </lineage>
</organism>
<dbReference type="PROSITE" id="PS51819">
    <property type="entry name" value="VOC"/>
    <property type="match status" value="1"/>
</dbReference>
<evidence type="ECO:0000313" key="3">
    <source>
        <dbReference type="Proteomes" id="UP000192527"/>
    </source>
</evidence>
<dbReference type="EMBL" id="CP020772">
    <property type="protein sequence ID" value="ARI77166.1"/>
    <property type="molecule type" value="Genomic_DNA"/>
</dbReference>
<name>A0A1W5ZV22_9BACI</name>
<dbReference type="InterPro" id="IPR029068">
    <property type="entry name" value="Glyas_Bleomycin-R_OHBP_Dase"/>
</dbReference>
<dbReference type="STRING" id="402384.HM131_10100"/>
<accession>A0A1W5ZV22</accession>
<dbReference type="SUPFAM" id="SSF54593">
    <property type="entry name" value="Glyoxalase/Bleomycin resistance protein/Dihydroxybiphenyl dioxygenase"/>
    <property type="match status" value="1"/>
</dbReference>
<dbReference type="CDD" id="cd06587">
    <property type="entry name" value="VOC"/>
    <property type="match status" value="1"/>
</dbReference>
<protein>
    <submittedName>
        <fullName evidence="2">Glyoxalase/bleomycin resistance/dioxygenase family protein</fullName>
    </submittedName>
</protein>
<keyword evidence="2" id="KW-0560">Oxidoreductase</keyword>
<reference evidence="2 3" key="1">
    <citation type="submission" date="2017-04" db="EMBL/GenBank/DDBJ databases">
        <title>The whole genome sequencing and assembly of Halobacillus mangrovi strain.</title>
        <authorList>
            <person name="Lee S.-J."/>
            <person name="Park M.-K."/>
            <person name="Kim J.-Y."/>
            <person name="Lee Y.-J."/>
            <person name="Yi H."/>
            <person name="Bahn Y.-S."/>
            <person name="Kim J.F."/>
            <person name="Lee D.-W."/>
        </authorList>
    </citation>
    <scope>NUCLEOTIDE SEQUENCE [LARGE SCALE GENOMIC DNA]</scope>
    <source>
        <strain evidence="2 3">KTB 131</strain>
    </source>
</reference>
<dbReference type="InterPro" id="IPR004360">
    <property type="entry name" value="Glyas_Fos-R_dOase_dom"/>
</dbReference>
<sequence length="123" mass="14158">MKSPIKNQLNTVFVHVSDLKRSVKWYCELLGQEFKEENIELPIYNMEINDYTGLILDAGANGTKTVKPSPHPLFNFHTDDIDQAYHFTKDEGFQVVSDLFKFEDLSFFHLKDPDGNIIMVCNG</sequence>
<dbReference type="Gene3D" id="3.10.180.10">
    <property type="entry name" value="2,3-Dihydroxybiphenyl 1,2-Dioxygenase, domain 1"/>
    <property type="match status" value="1"/>
</dbReference>
<dbReference type="Proteomes" id="UP000192527">
    <property type="component" value="Chromosome"/>
</dbReference>
<proteinExistence type="predicted"/>
<dbReference type="RefSeq" id="WP_085029638.1">
    <property type="nucleotide sequence ID" value="NZ_CP020772.1"/>
</dbReference>
<feature type="domain" description="VOC" evidence="1">
    <location>
        <begin position="8"/>
        <end position="123"/>
    </location>
</feature>
<gene>
    <name evidence="2" type="ORF">HM131_10100</name>
</gene>
<dbReference type="InterPro" id="IPR037523">
    <property type="entry name" value="VOC_core"/>
</dbReference>
<evidence type="ECO:0000313" key="2">
    <source>
        <dbReference type="EMBL" id="ARI77166.1"/>
    </source>
</evidence>
<keyword evidence="2" id="KW-0223">Dioxygenase</keyword>
<dbReference type="AlphaFoldDB" id="A0A1W5ZV22"/>
<keyword evidence="3" id="KW-1185">Reference proteome</keyword>
<dbReference type="GO" id="GO:0051213">
    <property type="term" value="F:dioxygenase activity"/>
    <property type="evidence" value="ECO:0007669"/>
    <property type="project" value="UniProtKB-KW"/>
</dbReference>
<dbReference type="Pfam" id="PF00903">
    <property type="entry name" value="Glyoxalase"/>
    <property type="match status" value="1"/>
</dbReference>
<dbReference type="KEGG" id="hmn:HM131_10100"/>
<dbReference type="OrthoDB" id="2354281at2"/>
<evidence type="ECO:0000259" key="1">
    <source>
        <dbReference type="PROSITE" id="PS51819"/>
    </source>
</evidence>